<gene>
    <name evidence="2" type="ORF">GTHE00462_LOCUS545</name>
</gene>
<evidence type="ECO:0000313" key="2">
    <source>
        <dbReference type="EMBL" id="CAE2191234.1"/>
    </source>
</evidence>
<feature type="region of interest" description="Disordered" evidence="1">
    <location>
        <begin position="86"/>
        <end position="176"/>
    </location>
</feature>
<sequence>MLEVLEEHDMDEEDLKLLRSKGVKKVADFHRISDVKSLQLPPVTEVKLKELLASLNEGSKKENVLSRVRRSWGALMSFLPLYTSEDMTKGASGESEDAKKQEDAEKQEDQPIPSKRKRGDKGGQPERNEEQEGVRAKRSSNRRSAGTTGGKAQRGTARASRTKTSAKTSLSGRRKVEVAVKEEAVFEMSLRPKRFKKGFYSFKDIENKAWKKGRGNTNE</sequence>
<protein>
    <submittedName>
        <fullName evidence="2">Uncharacterized protein</fullName>
    </submittedName>
</protein>
<feature type="compositionally biased region" description="Basic and acidic residues" evidence="1">
    <location>
        <begin position="120"/>
        <end position="135"/>
    </location>
</feature>
<dbReference type="AlphaFoldDB" id="A0A7S4H8P6"/>
<proteinExistence type="predicted"/>
<organism evidence="2">
    <name type="scientific">Guillardia theta</name>
    <name type="common">Cryptophyte</name>
    <name type="synonym">Cryptomonas phi</name>
    <dbReference type="NCBI Taxonomy" id="55529"/>
    <lineage>
        <taxon>Eukaryota</taxon>
        <taxon>Cryptophyceae</taxon>
        <taxon>Pyrenomonadales</taxon>
        <taxon>Geminigeraceae</taxon>
        <taxon>Guillardia</taxon>
    </lineage>
</organism>
<dbReference type="EMBL" id="HBKN01000644">
    <property type="protein sequence ID" value="CAE2191234.1"/>
    <property type="molecule type" value="Transcribed_RNA"/>
</dbReference>
<feature type="compositionally biased region" description="Polar residues" evidence="1">
    <location>
        <begin position="162"/>
        <end position="171"/>
    </location>
</feature>
<name>A0A7S4H8P6_GUITH</name>
<accession>A0A7S4H8P6</accession>
<reference evidence="2" key="1">
    <citation type="submission" date="2021-01" db="EMBL/GenBank/DDBJ databases">
        <authorList>
            <person name="Corre E."/>
            <person name="Pelletier E."/>
            <person name="Niang G."/>
            <person name="Scheremetjew M."/>
            <person name="Finn R."/>
            <person name="Kale V."/>
            <person name="Holt S."/>
            <person name="Cochrane G."/>
            <person name="Meng A."/>
            <person name="Brown T."/>
            <person name="Cohen L."/>
        </authorList>
    </citation>
    <scope>NUCLEOTIDE SEQUENCE</scope>
    <source>
        <strain evidence="2">CCMP 2712</strain>
    </source>
</reference>
<evidence type="ECO:0000256" key="1">
    <source>
        <dbReference type="SAM" id="MobiDB-lite"/>
    </source>
</evidence>
<feature type="compositionally biased region" description="Basic and acidic residues" evidence="1">
    <location>
        <begin position="96"/>
        <end position="109"/>
    </location>
</feature>